<dbReference type="EMBL" id="CP099490">
    <property type="protein sequence ID" value="USQ76695.1"/>
    <property type="molecule type" value="Genomic_DNA"/>
</dbReference>
<reference evidence="1" key="1">
    <citation type="submission" date="2022-06" db="EMBL/GenBank/DDBJ databases">
        <title>Ornithinimicrobium JY.X270.</title>
        <authorList>
            <person name="Huang Y."/>
        </authorList>
    </citation>
    <scope>NUCLEOTIDE SEQUENCE</scope>
    <source>
        <strain evidence="1">JY.X270</strain>
    </source>
</reference>
<dbReference type="Proteomes" id="UP001056535">
    <property type="component" value="Chromosome"/>
</dbReference>
<gene>
    <name evidence="1" type="ORF">NF557_01815</name>
</gene>
<protein>
    <submittedName>
        <fullName evidence="1">Uncharacterized protein</fullName>
    </submittedName>
</protein>
<organism evidence="1 2">
    <name type="scientific">Ornithinimicrobium cryptoxanthini</name>
    <dbReference type="NCBI Taxonomy" id="2934161"/>
    <lineage>
        <taxon>Bacteria</taxon>
        <taxon>Bacillati</taxon>
        <taxon>Actinomycetota</taxon>
        <taxon>Actinomycetes</taxon>
        <taxon>Micrococcales</taxon>
        <taxon>Ornithinimicrobiaceae</taxon>
        <taxon>Ornithinimicrobium</taxon>
    </lineage>
</organism>
<dbReference type="RefSeq" id="WP_252621399.1">
    <property type="nucleotide sequence ID" value="NZ_CP099490.1"/>
</dbReference>
<name>A0ABY4YJK3_9MICO</name>
<sequence length="320" mass="35650">MINSAQSSGPAEQLRRAGRTADLLRALLTEQPGYRRHWRAHVVRSGESEPHQGAVARVIAHHLWDTGEVDESTEDLPRKLKDIVARGLSGRGISHQSLQWFIRSFEMTEPHETTLWGALQEDLAEQADSPRQVSAVPPLPAVSQAESDLRANYRTQSLIETYSVGPDRCRREHRLVHVLQAVRDLDHVSYRFDTSEVQVVVLRGGSAGAPVPDRTPGRYVLDIQLVEPVRAGGLTALETQATYPAGGPRATHFVRSLRASSGGVSLRVQFDPAATPTSVRWRHRGRHEVVTTVVELDDEQAVHHFLTPTEDCVVGFEWDW</sequence>
<evidence type="ECO:0000313" key="1">
    <source>
        <dbReference type="EMBL" id="USQ76695.1"/>
    </source>
</evidence>
<proteinExistence type="predicted"/>
<keyword evidence="2" id="KW-1185">Reference proteome</keyword>
<accession>A0ABY4YJK3</accession>
<evidence type="ECO:0000313" key="2">
    <source>
        <dbReference type="Proteomes" id="UP001056535"/>
    </source>
</evidence>